<evidence type="ECO:0000313" key="6">
    <source>
        <dbReference type="Proteomes" id="UP000247005"/>
    </source>
</evidence>
<keyword evidence="5" id="KW-1185">Reference proteome</keyword>
<evidence type="ECO:0000256" key="1">
    <source>
        <dbReference type="SAM" id="Phobius"/>
    </source>
</evidence>
<feature type="transmembrane region" description="Helical" evidence="1">
    <location>
        <begin position="13"/>
        <end position="35"/>
    </location>
</feature>
<reference evidence="5 6" key="1">
    <citation type="submission" date="2018-01" db="EMBL/GenBank/DDBJ databases">
        <title>Superficieibacter electus gen. nov., sp. nov., an extended-spectrum beta-lactamase possessing member of the Enterobacteriaceae family, isolated from intensive care unit surfaces.</title>
        <authorList>
            <person name="Potter R.F."/>
            <person name="D'Souza A.W."/>
        </authorList>
    </citation>
    <scope>NUCLEOTIDE SEQUENCE [LARGE SCALE GENOMIC DNA]</scope>
    <source>
        <strain evidence="4 6">BP-1</strain>
        <strain evidence="3 5">BP-2</strain>
    </source>
</reference>
<dbReference type="Pfam" id="PF25319">
    <property type="entry name" value="HofO"/>
    <property type="match status" value="1"/>
</dbReference>
<dbReference type="InterPro" id="IPR057522">
    <property type="entry name" value="HofO_C"/>
</dbReference>
<dbReference type="AlphaFoldDB" id="A0A2P5GKA8"/>
<dbReference type="OrthoDB" id="6564173at2"/>
<accession>A0A2P5GKA8</accession>
<gene>
    <name evidence="4" type="ORF">CHU32_20750</name>
    <name evidence="3" type="ORF">CHU33_16830</name>
</gene>
<dbReference type="Proteomes" id="UP000247005">
    <property type="component" value="Unassembled WGS sequence"/>
</dbReference>
<keyword evidence="1" id="KW-1133">Transmembrane helix</keyword>
<dbReference type="EMBL" id="PQGD01000019">
    <property type="protein sequence ID" value="POP44774.1"/>
    <property type="molecule type" value="Genomic_DNA"/>
</dbReference>
<evidence type="ECO:0000313" key="3">
    <source>
        <dbReference type="EMBL" id="POP43221.1"/>
    </source>
</evidence>
<dbReference type="EMBL" id="PQGE01000015">
    <property type="protein sequence ID" value="POP43221.1"/>
    <property type="molecule type" value="Genomic_DNA"/>
</dbReference>
<organism evidence="4 6">
    <name type="scientific">Superficieibacter electus</name>
    <dbReference type="NCBI Taxonomy" id="2022662"/>
    <lineage>
        <taxon>Bacteria</taxon>
        <taxon>Pseudomonadati</taxon>
        <taxon>Pseudomonadota</taxon>
        <taxon>Gammaproteobacteria</taxon>
        <taxon>Enterobacterales</taxon>
        <taxon>Enterobacteriaceae</taxon>
        <taxon>Superficieibacter</taxon>
    </lineage>
</organism>
<keyword evidence="1" id="KW-0812">Transmembrane</keyword>
<proteinExistence type="predicted"/>
<evidence type="ECO:0000259" key="2">
    <source>
        <dbReference type="Pfam" id="PF25319"/>
    </source>
</evidence>
<keyword evidence="1" id="KW-0472">Membrane</keyword>
<evidence type="ECO:0000313" key="5">
    <source>
        <dbReference type="Proteomes" id="UP000237073"/>
    </source>
</evidence>
<comment type="caution">
    <text evidence="4">The sequence shown here is derived from an EMBL/GenBank/DDBJ whole genome shotgun (WGS) entry which is preliminary data.</text>
</comment>
<dbReference type="RefSeq" id="WP_103677229.1">
    <property type="nucleotide sequence ID" value="NZ_PQGD01000019.1"/>
</dbReference>
<evidence type="ECO:0000313" key="4">
    <source>
        <dbReference type="EMBL" id="POP44774.1"/>
    </source>
</evidence>
<name>A0A2P5GKA8_9ENTR</name>
<feature type="domain" description="DNA utilization protein HofO C-terminal" evidence="2">
    <location>
        <begin position="83"/>
        <end position="152"/>
    </location>
</feature>
<protein>
    <recommendedName>
        <fullName evidence="2">DNA utilization protein HofO C-terminal domain-containing protein</fullName>
    </recommendedName>
</protein>
<dbReference type="Proteomes" id="UP000237073">
    <property type="component" value="Unassembled WGS sequence"/>
</dbReference>
<sequence length="154" mass="17323">MMLNPERFYALPAAARGVCWLLFTLILGGLAWWVVLRPLSQQKQAGEAQMTLLQQRLITRKRALRLLTPPDALIEQQVPSRAFSPLDFQVDDARFVSWQPAIKGGTLVLDSSWQPVPDIFALLAQQDMTVTAFTLEPVAGRLHFTLQLEPNDGR</sequence>